<organism evidence="1 2">
    <name type="scientific">Pontiella sulfatireligans</name>
    <dbReference type="NCBI Taxonomy" id="2750658"/>
    <lineage>
        <taxon>Bacteria</taxon>
        <taxon>Pseudomonadati</taxon>
        <taxon>Kiritimatiellota</taxon>
        <taxon>Kiritimatiellia</taxon>
        <taxon>Kiritimatiellales</taxon>
        <taxon>Pontiellaceae</taxon>
        <taxon>Pontiella</taxon>
    </lineage>
</organism>
<evidence type="ECO:0000313" key="2">
    <source>
        <dbReference type="Proteomes" id="UP000346198"/>
    </source>
</evidence>
<name>A0A6C2UE14_9BACT</name>
<proteinExistence type="predicted"/>
<gene>
    <name evidence="1" type="primary">cgiA_4</name>
    <name evidence="1" type="ORF">SCARR_00144</name>
</gene>
<dbReference type="InterPro" id="IPR011050">
    <property type="entry name" value="Pectin_lyase_fold/virulence"/>
</dbReference>
<dbReference type="AlphaFoldDB" id="A0A6C2UE14"/>
<accession>A0A6C2UE14</accession>
<dbReference type="EMBL" id="CAAHFH010000001">
    <property type="protein sequence ID" value="VGO18093.1"/>
    <property type="molecule type" value="Genomic_DNA"/>
</dbReference>
<dbReference type="InterPro" id="IPR012334">
    <property type="entry name" value="Pectin_lyas_fold"/>
</dbReference>
<keyword evidence="2" id="KW-1185">Reference proteome</keyword>
<dbReference type="SUPFAM" id="SSF51126">
    <property type="entry name" value="Pectin lyase-like"/>
    <property type="match status" value="1"/>
</dbReference>
<protein>
    <submittedName>
        <fullName evidence="1">Iota-carrageenase</fullName>
    </submittedName>
</protein>
<dbReference type="Proteomes" id="UP000346198">
    <property type="component" value="Unassembled WGS sequence"/>
</dbReference>
<dbReference type="RefSeq" id="WP_136059619.1">
    <property type="nucleotide sequence ID" value="NZ_CAAHFH010000001.1"/>
</dbReference>
<dbReference type="Gene3D" id="2.160.20.10">
    <property type="entry name" value="Single-stranded right-handed beta-helix, Pectin lyase-like"/>
    <property type="match status" value="1"/>
</dbReference>
<sequence length="391" mass="42166">MNKRSVVRIIPAVALILVSVPALVGAKGGYTEPENFKQLKTYEFVNKAGSDSSRLQELIDGLPDHRGIILLKSSDDEYALGGIVLASDIHIRMEPGVRIRKDNVKGANVFNLTGENMSIVGASPSDKAVIAVDGDSDNPDQQSFRAFGAKEVTNFWIANIFIDEKDTRFSTIMTQNTASDGTIENITMTGAGPGWGLLQMQGGANIIARNLDGQGGFTLRLEQGSATAPGGIQNLQASNIIGRHGRAAVLIAPKSAVNGKAVIENVTSYGCQWAVHASSGKEDGVFENVLIKGKITARYDDHGSQFRTLSRKMNNVQFLPEDIQKKVTVIPGYGRNKFSTGASSGAVKVAPVDWIVIDKDAVIERRGFPFKDPDIITDAYYLDIISKKGNR</sequence>
<reference evidence="1 2" key="1">
    <citation type="submission" date="2019-04" db="EMBL/GenBank/DDBJ databases">
        <authorList>
            <person name="Van Vliet M D."/>
        </authorList>
    </citation>
    <scope>NUCLEOTIDE SEQUENCE [LARGE SCALE GENOMIC DNA]</scope>
    <source>
        <strain evidence="1 2">F21</strain>
    </source>
</reference>
<evidence type="ECO:0000313" key="1">
    <source>
        <dbReference type="EMBL" id="VGO18093.1"/>
    </source>
</evidence>